<organism evidence="1 2">
    <name type="scientific">Vararia minispora EC-137</name>
    <dbReference type="NCBI Taxonomy" id="1314806"/>
    <lineage>
        <taxon>Eukaryota</taxon>
        <taxon>Fungi</taxon>
        <taxon>Dikarya</taxon>
        <taxon>Basidiomycota</taxon>
        <taxon>Agaricomycotina</taxon>
        <taxon>Agaricomycetes</taxon>
        <taxon>Russulales</taxon>
        <taxon>Lachnocladiaceae</taxon>
        <taxon>Vararia</taxon>
    </lineage>
</organism>
<evidence type="ECO:0000313" key="1">
    <source>
        <dbReference type="EMBL" id="KAI0030341.1"/>
    </source>
</evidence>
<dbReference type="EMBL" id="MU273627">
    <property type="protein sequence ID" value="KAI0030341.1"/>
    <property type="molecule type" value="Genomic_DNA"/>
</dbReference>
<gene>
    <name evidence="1" type="ORF">K488DRAFT_54470</name>
</gene>
<protein>
    <submittedName>
        <fullName evidence="1">Uncharacterized protein</fullName>
    </submittedName>
</protein>
<sequence>MDEPSDETAQFSYTLFDSRARLRDEFVSNPVLRGIGTWGHELDQGSLLYIQSIGVADSVLRQGFGSWLLQHIISNPIFPMPARRTLDFTNSSNTGFSYASFPWSVTCNFAFAWPTCLFSARKSEEEYKAGQAAAIGLFRKAGFRRVGNTHFFAYALADGSHPSRSLSADVDYNPEQSSGKPDDDSNITLPSLPTSVLLASLVEPEFTDSARRFPLHATLSIGNKTEAQIICILEQLSTDEELAHLHLKDLSVDGVTVLHIAADRGMPHVIDKLLQMGASIDLNTRSSQGFTPLDLLERQLRATREFLGTLQIAFAGHDAQFVLAKTKLLQAMGSENIPSSERLKWGCTCGECTGGWLSPRMRYQMKVQAEVNADMMLDSLESVGRSIRFKPLSEEDIDTYLGGWTDYLPPSVHERGITRPVIRGYAALLSSISLVLNLGEIPTPAAVYDQARLGGYIVESRTDWWAVTAFFDHGGMVEHALNYLLSVALDQGPCGDGDFLDAFGDEYDTFPECDNDIDYRMVRANLGIPPTIYGPLWRLSQFRPDDDVDDEDEEYDDDDDEDMEDGD</sequence>
<evidence type="ECO:0000313" key="2">
    <source>
        <dbReference type="Proteomes" id="UP000814128"/>
    </source>
</evidence>
<proteinExistence type="predicted"/>
<keyword evidence="2" id="KW-1185">Reference proteome</keyword>
<reference evidence="1" key="2">
    <citation type="journal article" date="2022" name="New Phytol.">
        <title>Evolutionary transition to the ectomycorrhizal habit in the genomes of a hyperdiverse lineage of mushroom-forming fungi.</title>
        <authorList>
            <person name="Looney B."/>
            <person name="Miyauchi S."/>
            <person name="Morin E."/>
            <person name="Drula E."/>
            <person name="Courty P.E."/>
            <person name="Kohler A."/>
            <person name="Kuo A."/>
            <person name="LaButti K."/>
            <person name="Pangilinan J."/>
            <person name="Lipzen A."/>
            <person name="Riley R."/>
            <person name="Andreopoulos W."/>
            <person name="He G."/>
            <person name="Johnson J."/>
            <person name="Nolan M."/>
            <person name="Tritt A."/>
            <person name="Barry K.W."/>
            <person name="Grigoriev I.V."/>
            <person name="Nagy L.G."/>
            <person name="Hibbett D."/>
            <person name="Henrissat B."/>
            <person name="Matheny P.B."/>
            <person name="Labbe J."/>
            <person name="Martin F.M."/>
        </authorList>
    </citation>
    <scope>NUCLEOTIDE SEQUENCE</scope>
    <source>
        <strain evidence="1">EC-137</strain>
    </source>
</reference>
<accession>A0ACB8QEU1</accession>
<name>A0ACB8QEU1_9AGAM</name>
<comment type="caution">
    <text evidence="1">The sequence shown here is derived from an EMBL/GenBank/DDBJ whole genome shotgun (WGS) entry which is preliminary data.</text>
</comment>
<dbReference type="Proteomes" id="UP000814128">
    <property type="component" value="Unassembled WGS sequence"/>
</dbReference>
<reference evidence="1" key="1">
    <citation type="submission" date="2021-02" db="EMBL/GenBank/DDBJ databases">
        <authorList>
            <consortium name="DOE Joint Genome Institute"/>
            <person name="Ahrendt S."/>
            <person name="Looney B.P."/>
            <person name="Miyauchi S."/>
            <person name="Morin E."/>
            <person name="Drula E."/>
            <person name="Courty P.E."/>
            <person name="Chicoki N."/>
            <person name="Fauchery L."/>
            <person name="Kohler A."/>
            <person name="Kuo A."/>
            <person name="Labutti K."/>
            <person name="Pangilinan J."/>
            <person name="Lipzen A."/>
            <person name="Riley R."/>
            <person name="Andreopoulos W."/>
            <person name="He G."/>
            <person name="Johnson J."/>
            <person name="Barry K.W."/>
            <person name="Grigoriev I.V."/>
            <person name="Nagy L."/>
            <person name="Hibbett D."/>
            <person name="Henrissat B."/>
            <person name="Matheny P.B."/>
            <person name="Labbe J."/>
            <person name="Martin F."/>
        </authorList>
    </citation>
    <scope>NUCLEOTIDE SEQUENCE</scope>
    <source>
        <strain evidence="1">EC-137</strain>
    </source>
</reference>